<gene>
    <name evidence="1" type="ORF">LTR78_001405</name>
</gene>
<keyword evidence="2" id="KW-1185">Reference proteome</keyword>
<dbReference type="Proteomes" id="UP001274830">
    <property type="component" value="Unassembled WGS sequence"/>
</dbReference>
<organism evidence="1 2">
    <name type="scientific">Recurvomyces mirabilis</name>
    <dbReference type="NCBI Taxonomy" id="574656"/>
    <lineage>
        <taxon>Eukaryota</taxon>
        <taxon>Fungi</taxon>
        <taxon>Dikarya</taxon>
        <taxon>Ascomycota</taxon>
        <taxon>Pezizomycotina</taxon>
        <taxon>Dothideomycetes</taxon>
        <taxon>Dothideomycetidae</taxon>
        <taxon>Mycosphaerellales</taxon>
        <taxon>Teratosphaeriaceae</taxon>
        <taxon>Recurvomyces</taxon>
    </lineage>
</organism>
<evidence type="ECO:0000313" key="2">
    <source>
        <dbReference type="Proteomes" id="UP001274830"/>
    </source>
</evidence>
<name>A0AAE0WVC4_9PEZI</name>
<reference evidence="1" key="1">
    <citation type="submission" date="2023-07" db="EMBL/GenBank/DDBJ databases">
        <title>Black Yeasts Isolated from many extreme environments.</title>
        <authorList>
            <person name="Coleine C."/>
            <person name="Stajich J.E."/>
            <person name="Selbmann L."/>
        </authorList>
    </citation>
    <scope>NUCLEOTIDE SEQUENCE</scope>
    <source>
        <strain evidence="1">CCFEE 5485</strain>
    </source>
</reference>
<evidence type="ECO:0000313" key="1">
    <source>
        <dbReference type="EMBL" id="KAK3678952.1"/>
    </source>
</evidence>
<dbReference type="AlphaFoldDB" id="A0AAE0WVC4"/>
<sequence>MSTFTNGQSYHGVEAGRTITSHFATLSASLCSIYEHLKLITMIKNISSIDLRIRPRQETSHLRPSQDRYVADSVARRIFKRSAHAPKGAHEETIFTAHRANRTDSLRSEGSSSLGSFATPEVANISHTSEQKYRKELQDGRSALLRSMNSARHIERVPYLILDERISSQLQEYAECISIFDALSMDSSNEELNDTTVIPTPLQDSIRLVSPSGLGGLACAELWCGGKYKRHAMTRVNDRVHPRDCVCHLHIVWQHIVDSTHRYVGIGRSEDGRWLVELRKDDKVKSDLPCTTVSTQPVINASSWRSKSVVARKPLSLPSTAPPPPPLHPGARISFLAERPRRWDSLPGFNARPYLNTLVEDDFLTPATSILNLKARILSRASSWETMLPTPRISTAEAPQILVNGISNSTISRSSSWETLNTMRELSLQILQHEQKSDDATALRPHSIYFRASASANMTVRPLSVVKKSHCKIAGKPSFGSMSTLASENEELWCDYVGGRASGGWVTSAR</sequence>
<comment type="caution">
    <text evidence="1">The sequence shown here is derived from an EMBL/GenBank/DDBJ whole genome shotgun (WGS) entry which is preliminary data.</text>
</comment>
<accession>A0AAE0WVC4</accession>
<proteinExistence type="predicted"/>
<dbReference type="EMBL" id="JAUTXT010000003">
    <property type="protein sequence ID" value="KAK3678952.1"/>
    <property type="molecule type" value="Genomic_DNA"/>
</dbReference>
<protein>
    <submittedName>
        <fullName evidence="1">Uncharacterized protein</fullName>
    </submittedName>
</protein>